<comment type="similarity">
    <text evidence="2 6">Belongs to the iron/ascorbate-dependent oxidoreductase family.</text>
</comment>
<evidence type="ECO:0000313" key="8">
    <source>
        <dbReference type="EMBL" id="KHN22503.1"/>
    </source>
</evidence>
<dbReference type="InterPro" id="IPR027443">
    <property type="entry name" value="IPNS-like_sf"/>
</dbReference>
<dbReference type="InterPro" id="IPR026992">
    <property type="entry name" value="DIOX_N"/>
</dbReference>
<dbReference type="Gene3D" id="2.60.120.330">
    <property type="entry name" value="B-lactam Antibiotic, Isopenicillin N Synthase, Chain"/>
    <property type="match status" value="2"/>
</dbReference>
<dbReference type="Pfam" id="PF14226">
    <property type="entry name" value="DIOX_N"/>
    <property type="match status" value="1"/>
</dbReference>
<evidence type="ECO:0000259" key="7">
    <source>
        <dbReference type="PROSITE" id="PS51471"/>
    </source>
</evidence>
<gene>
    <name evidence="8" type="ORF">glysoja_048719</name>
</gene>
<dbReference type="AlphaFoldDB" id="A0A0B2QRJ4"/>
<dbReference type="InterPro" id="IPR005123">
    <property type="entry name" value="Oxoglu/Fe-dep_dioxygenase_dom"/>
</dbReference>
<dbReference type="GO" id="GO:0046872">
    <property type="term" value="F:metal ion binding"/>
    <property type="evidence" value="ECO:0007669"/>
    <property type="project" value="UniProtKB-KW"/>
</dbReference>
<accession>A0A0B2QRJ4</accession>
<keyword evidence="3 6" id="KW-0479">Metal-binding</keyword>
<protein>
    <submittedName>
        <fullName evidence="8">1-aminocyclopropane-1-carboxylate oxidase like 1</fullName>
        <ecNumber evidence="8">1.14.11.-</ecNumber>
    </submittedName>
</protein>
<dbReference type="Proteomes" id="UP000053555">
    <property type="component" value="Unassembled WGS sequence"/>
</dbReference>
<feature type="domain" description="Fe2OG dioxygenase" evidence="7">
    <location>
        <begin position="219"/>
        <end position="319"/>
    </location>
</feature>
<evidence type="ECO:0000256" key="4">
    <source>
        <dbReference type="ARBA" id="ARBA00023002"/>
    </source>
</evidence>
<dbReference type="FunFam" id="2.60.120.330:FF:000005">
    <property type="entry name" value="1-aminocyclopropane-1-carboxylate oxidase homolog 1"/>
    <property type="match status" value="1"/>
</dbReference>
<evidence type="ECO:0000256" key="5">
    <source>
        <dbReference type="ARBA" id="ARBA00023004"/>
    </source>
</evidence>
<evidence type="ECO:0000256" key="3">
    <source>
        <dbReference type="ARBA" id="ARBA00022723"/>
    </source>
</evidence>
<keyword evidence="4 6" id="KW-0560">Oxidoreductase</keyword>
<dbReference type="GO" id="GO:0051213">
    <property type="term" value="F:dioxygenase activity"/>
    <property type="evidence" value="ECO:0007669"/>
    <property type="project" value="UniProtKB-ARBA"/>
</dbReference>
<sequence length="485" mass="55330">MVATSTNQSELETSKKDSTYDRIAEVKAFDETKLGVKGLFDSGITKIPRMFHHAKVEDHTETTPNDSNFSIPIIDLQDIDTNSSLRVKALDKIRSACKEWGFFQVVNHGIAVDLLDEMICGIRRFHEQDAEVRKSFYSRDMNKKVRYFSNGTLYRDPAANWRDSIVPDPPYPEEIPAVCRDIVIGYSEKVRALGFTIFELFSEALGLHSSYLNELDSVDGQYLLCHYYPPCPEPELTMGTSKHTDISFMTILLQDQMGGLQVLHQNQWVDVPPVHGSLVVNIGDLLQLITNDMFVSVYHRVLSRYTGPRISVASFFANSSPQSSSKVVGPIKELLSEDNPPVYRDTTVKDVAAHYFEKGLDGNYLQPFRFHEQDAEVRKSFYSRDMNKKVRYFSNNSLYRDPAANWRDSIGFFLTPDPPNPEEIPAVCRNIVIEYSEKIRALGFTIFELFLEALGLHSSYLNELDSVDGRYLLCHCYPPCKYPIF</sequence>
<dbReference type="EMBL" id="KN657250">
    <property type="protein sequence ID" value="KHN22503.1"/>
    <property type="molecule type" value="Genomic_DNA"/>
</dbReference>
<organism evidence="8">
    <name type="scientific">Glycine soja</name>
    <name type="common">Wild soybean</name>
    <dbReference type="NCBI Taxonomy" id="3848"/>
    <lineage>
        <taxon>Eukaryota</taxon>
        <taxon>Viridiplantae</taxon>
        <taxon>Streptophyta</taxon>
        <taxon>Embryophyta</taxon>
        <taxon>Tracheophyta</taxon>
        <taxon>Spermatophyta</taxon>
        <taxon>Magnoliopsida</taxon>
        <taxon>eudicotyledons</taxon>
        <taxon>Gunneridae</taxon>
        <taxon>Pentapetalae</taxon>
        <taxon>rosids</taxon>
        <taxon>fabids</taxon>
        <taxon>Fabales</taxon>
        <taxon>Fabaceae</taxon>
        <taxon>Papilionoideae</taxon>
        <taxon>50 kb inversion clade</taxon>
        <taxon>NPAAA clade</taxon>
        <taxon>indigoferoid/millettioid clade</taxon>
        <taxon>Phaseoleae</taxon>
        <taxon>Glycine</taxon>
        <taxon>Glycine subgen. Soja</taxon>
    </lineage>
</organism>
<dbReference type="EC" id="1.14.11.-" evidence="8"/>
<name>A0A0B2QRJ4_GLYSO</name>
<evidence type="ECO:0000256" key="1">
    <source>
        <dbReference type="ARBA" id="ARBA00001962"/>
    </source>
</evidence>
<evidence type="ECO:0000256" key="6">
    <source>
        <dbReference type="RuleBase" id="RU003682"/>
    </source>
</evidence>
<dbReference type="SUPFAM" id="SSF51197">
    <property type="entry name" value="Clavaminate synthase-like"/>
    <property type="match status" value="2"/>
</dbReference>
<evidence type="ECO:0000256" key="2">
    <source>
        <dbReference type="ARBA" id="ARBA00008056"/>
    </source>
</evidence>
<proteinExistence type="inferred from homology"/>
<comment type="cofactor">
    <cofactor evidence="1">
        <name>Fe cation</name>
        <dbReference type="ChEBI" id="CHEBI:24875"/>
    </cofactor>
</comment>
<reference evidence="8" key="1">
    <citation type="submission" date="2014-07" db="EMBL/GenBank/DDBJ databases">
        <title>Identification of a novel salt tolerance gene in wild soybean by whole-genome sequencing.</title>
        <authorList>
            <person name="Lam H.-M."/>
            <person name="Qi X."/>
            <person name="Li M.-W."/>
            <person name="Liu X."/>
            <person name="Xie M."/>
            <person name="Ni M."/>
            <person name="Xu X."/>
        </authorList>
    </citation>
    <scope>NUCLEOTIDE SEQUENCE [LARGE SCALE GENOMIC DNA]</scope>
    <source>
        <tissue evidence="8">Root</tissue>
    </source>
</reference>
<keyword evidence="5 6" id="KW-0408">Iron</keyword>
<dbReference type="PROSITE" id="PS51471">
    <property type="entry name" value="FE2OG_OXY"/>
    <property type="match status" value="1"/>
</dbReference>
<dbReference type="InterPro" id="IPR044861">
    <property type="entry name" value="IPNS-like_FE2OG_OXY"/>
</dbReference>
<dbReference type="PANTHER" id="PTHR10209:SF695">
    <property type="entry name" value="2-OXOGLUTARATE-DEPENDENT DIOXYGENASE"/>
    <property type="match status" value="1"/>
</dbReference>
<dbReference type="Pfam" id="PF03171">
    <property type="entry name" value="2OG-FeII_Oxy"/>
    <property type="match status" value="1"/>
</dbReference>
<dbReference type="PANTHER" id="PTHR10209">
    <property type="entry name" value="OXIDOREDUCTASE, 2OG-FE II OXYGENASE FAMILY PROTEIN"/>
    <property type="match status" value="1"/>
</dbReference>